<feature type="compositionally biased region" description="Basic residues" evidence="1">
    <location>
        <begin position="58"/>
        <end position="75"/>
    </location>
</feature>
<evidence type="ECO:0000313" key="2">
    <source>
        <dbReference type="Proteomes" id="UP000887565"/>
    </source>
</evidence>
<feature type="compositionally biased region" description="Basic and acidic residues" evidence="1">
    <location>
        <begin position="38"/>
        <end position="57"/>
    </location>
</feature>
<sequence>MSVCYKSFTEDAIRYENGRELHGSAICVEWAKGPNYRYDPRKEDDGYRRSSRRDDDRRRRRSRSRSRSGSYKRRS</sequence>
<dbReference type="Proteomes" id="UP000887565">
    <property type="component" value="Unplaced"/>
</dbReference>
<keyword evidence="2" id="KW-1185">Reference proteome</keyword>
<proteinExistence type="predicted"/>
<accession>A0A915J4L6</accession>
<organism evidence="2 3">
    <name type="scientific">Romanomermis culicivorax</name>
    <name type="common">Nematode worm</name>
    <dbReference type="NCBI Taxonomy" id="13658"/>
    <lineage>
        <taxon>Eukaryota</taxon>
        <taxon>Metazoa</taxon>
        <taxon>Ecdysozoa</taxon>
        <taxon>Nematoda</taxon>
        <taxon>Enoplea</taxon>
        <taxon>Dorylaimia</taxon>
        <taxon>Mermithida</taxon>
        <taxon>Mermithoidea</taxon>
        <taxon>Mermithidae</taxon>
        <taxon>Romanomermis</taxon>
    </lineage>
</organism>
<dbReference type="WBParaSite" id="nRc.2.0.1.t20657-RA">
    <property type="protein sequence ID" value="nRc.2.0.1.t20657-RA"/>
    <property type="gene ID" value="nRc.2.0.1.g20657"/>
</dbReference>
<name>A0A915J4L6_ROMCU</name>
<protein>
    <submittedName>
        <fullName evidence="3">Uncharacterized protein</fullName>
    </submittedName>
</protein>
<evidence type="ECO:0000313" key="3">
    <source>
        <dbReference type="WBParaSite" id="nRc.2.0.1.t20657-RA"/>
    </source>
</evidence>
<dbReference type="AlphaFoldDB" id="A0A915J4L6"/>
<dbReference type="GO" id="GO:0003676">
    <property type="term" value="F:nucleic acid binding"/>
    <property type="evidence" value="ECO:0007669"/>
    <property type="project" value="InterPro"/>
</dbReference>
<dbReference type="SUPFAM" id="SSF54928">
    <property type="entry name" value="RNA-binding domain, RBD"/>
    <property type="match status" value="1"/>
</dbReference>
<reference evidence="3" key="1">
    <citation type="submission" date="2022-11" db="UniProtKB">
        <authorList>
            <consortium name="WormBaseParasite"/>
        </authorList>
    </citation>
    <scope>IDENTIFICATION</scope>
</reference>
<dbReference type="InterPro" id="IPR035979">
    <property type="entry name" value="RBD_domain_sf"/>
</dbReference>
<evidence type="ECO:0000256" key="1">
    <source>
        <dbReference type="SAM" id="MobiDB-lite"/>
    </source>
</evidence>
<feature type="region of interest" description="Disordered" evidence="1">
    <location>
        <begin position="35"/>
        <end position="75"/>
    </location>
</feature>